<sequence>MVRLSNTKLSPTLIVLPRLLMSLGLMEHLYVEDLVTAVVEVAEMVVMVATVIAMDTVMETMAIKVDTLEATVIAVEEVVEDAVVFSVTSLVPLIGIVPKVKGAAAEVVDTPMVVVVVVVSTLC</sequence>
<keyword evidence="2" id="KW-1185">Reference proteome</keyword>
<gene>
    <name evidence="1" type="ORF">H5410_007752</name>
</gene>
<evidence type="ECO:0000313" key="2">
    <source>
        <dbReference type="Proteomes" id="UP000824120"/>
    </source>
</evidence>
<organism evidence="1 2">
    <name type="scientific">Solanum commersonii</name>
    <name type="common">Commerson's wild potato</name>
    <name type="synonym">Commerson's nightshade</name>
    <dbReference type="NCBI Taxonomy" id="4109"/>
    <lineage>
        <taxon>Eukaryota</taxon>
        <taxon>Viridiplantae</taxon>
        <taxon>Streptophyta</taxon>
        <taxon>Embryophyta</taxon>
        <taxon>Tracheophyta</taxon>
        <taxon>Spermatophyta</taxon>
        <taxon>Magnoliopsida</taxon>
        <taxon>eudicotyledons</taxon>
        <taxon>Gunneridae</taxon>
        <taxon>Pentapetalae</taxon>
        <taxon>asterids</taxon>
        <taxon>lamiids</taxon>
        <taxon>Solanales</taxon>
        <taxon>Solanaceae</taxon>
        <taxon>Solanoideae</taxon>
        <taxon>Solaneae</taxon>
        <taxon>Solanum</taxon>
    </lineage>
</organism>
<dbReference type="EMBL" id="JACXVP010000002">
    <property type="protein sequence ID" value="KAG5622534.1"/>
    <property type="molecule type" value="Genomic_DNA"/>
</dbReference>
<accession>A0A9J6ACY4</accession>
<proteinExistence type="predicted"/>
<evidence type="ECO:0000313" key="1">
    <source>
        <dbReference type="EMBL" id="KAG5622534.1"/>
    </source>
</evidence>
<reference evidence="1 2" key="1">
    <citation type="submission" date="2020-09" db="EMBL/GenBank/DDBJ databases">
        <title>De no assembly of potato wild relative species, Solanum commersonii.</title>
        <authorList>
            <person name="Cho K."/>
        </authorList>
    </citation>
    <scope>NUCLEOTIDE SEQUENCE [LARGE SCALE GENOMIC DNA]</scope>
    <source>
        <strain evidence="1">LZ3.2</strain>
        <tissue evidence="1">Leaf</tissue>
    </source>
</reference>
<dbReference type="AlphaFoldDB" id="A0A9J6ACY4"/>
<comment type="caution">
    <text evidence="1">The sequence shown here is derived from an EMBL/GenBank/DDBJ whole genome shotgun (WGS) entry which is preliminary data.</text>
</comment>
<dbReference type="Proteomes" id="UP000824120">
    <property type="component" value="Chromosome 2"/>
</dbReference>
<protein>
    <submittedName>
        <fullName evidence="1">Uncharacterized protein</fullName>
    </submittedName>
</protein>
<name>A0A9J6ACY4_SOLCO</name>